<accession>A0A4R6LW66</accession>
<evidence type="ECO:0000313" key="1">
    <source>
        <dbReference type="EMBL" id="TDO92345.1"/>
    </source>
</evidence>
<dbReference type="RefSeq" id="WP_133514574.1">
    <property type="nucleotide sequence ID" value="NZ_SNWX01000006.1"/>
</dbReference>
<sequence>MLTIINHFAQIKHVGNVSLNIGPNEVEDEDWEAVKTHPIVKGWVKEGKVEVKDGTIEDLSEITPVDKAVELVETTMDKEKLLKWAETDDRKTTQKAIEDQIAYLEDDGKDKGDE</sequence>
<dbReference type="AlphaFoldDB" id="A0A4R6LW66"/>
<gene>
    <name evidence="1" type="ORF">DFR79_106158</name>
</gene>
<dbReference type="OrthoDB" id="2928951at2"/>
<organism evidence="1 2">
    <name type="scientific">Halanaerobium saccharolyticum</name>
    <dbReference type="NCBI Taxonomy" id="43595"/>
    <lineage>
        <taxon>Bacteria</taxon>
        <taxon>Bacillati</taxon>
        <taxon>Bacillota</taxon>
        <taxon>Clostridia</taxon>
        <taxon>Halanaerobiales</taxon>
        <taxon>Halanaerobiaceae</taxon>
        <taxon>Halanaerobium</taxon>
    </lineage>
</organism>
<name>A0A4R6LW66_9FIRM</name>
<dbReference type="Proteomes" id="UP000295064">
    <property type="component" value="Unassembled WGS sequence"/>
</dbReference>
<protein>
    <submittedName>
        <fullName evidence="1">Uncharacterized protein</fullName>
    </submittedName>
</protein>
<proteinExistence type="predicted"/>
<comment type="caution">
    <text evidence="1">The sequence shown here is derived from an EMBL/GenBank/DDBJ whole genome shotgun (WGS) entry which is preliminary data.</text>
</comment>
<dbReference type="EMBL" id="SNWX01000006">
    <property type="protein sequence ID" value="TDO92345.1"/>
    <property type="molecule type" value="Genomic_DNA"/>
</dbReference>
<reference evidence="1 2" key="1">
    <citation type="submission" date="2019-03" db="EMBL/GenBank/DDBJ databases">
        <title>Subsurface microbial communities from deep shales in Ohio and West Virginia, USA.</title>
        <authorList>
            <person name="Wrighton K."/>
        </authorList>
    </citation>
    <scope>NUCLEOTIDE SEQUENCE [LARGE SCALE GENOMIC DNA]</scope>
    <source>
        <strain evidence="1 2">MA284_T2</strain>
    </source>
</reference>
<evidence type="ECO:0000313" key="2">
    <source>
        <dbReference type="Proteomes" id="UP000295064"/>
    </source>
</evidence>